<feature type="transmembrane region" description="Helical" evidence="8">
    <location>
        <begin position="280"/>
        <end position="300"/>
    </location>
</feature>
<feature type="transmembrane region" description="Helical" evidence="8">
    <location>
        <begin position="193"/>
        <end position="214"/>
    </location>
</feature>
<proteinExistence type="inferred from homology"/>
<dbReference type="KEGG" id="bkw:BkAM31D_09960"/>
<feature type="transmembrane region" description="Helical" evidence="8">
    <location>
        <begin position="234"/>
        <end position="260"/>
    </location>
</feature>
<comment type="subcellular location">
    <subcellularLocation>
        <location evidence="1">Cell membrane</location>
        <topology evidence="1">Multi-pass membrane protein</topology>
    </subcellularLocation>
</comment>
<keyword evidence="4" id="KW-1003">Cell membrane</keyword>
<evidence type="ECO:0000256" key="1">
    <source>
        <dbReference type="ARBA" id="ARBA00004651"/>
    </source>
</evidence>
<dbReference type="PANTHER" id="PTHR43549">
    <property type="entry name" value="MULTIDRUG RESISTANCE PROTEIN YPNP-RELATED"/>
    <property type="match status" value="1"/>
</dbReference>
<dbReference type="InterPro" id="IPR052031">
    <property type="entry name" value="Membrane_Transporter-Flippase"/>
</dbReference>
<gene>
    <name evidence="9" type="primary">mepA_1</name>
    <name evidence="9" type="ORF">BkAM31D_09960</name>
</gene>
<name>A0A1X9M9R3_9BACI</name>
<dbReference type="GO" id="GO:0005886">
    <property type="term" value="C:plasma membrane"/>
    <property type="evidence" value="ECO:0007669"/>
    <property type="project" value="UniProtKB-SubCell"/>
</dbReference>
<evidence type="ECO:0000256" key="7">
    <source>
        <dbReference type="ARBA" id="ARBA00023136"/>
    </source>
</evidence>
<evidence type="ECO:0000256" key="5">
    <source>
        <dbReference type="ARBA" id="ARBA00022692"/>
    </source>
</evidence>
<feature type="transmembrane region" description="Helical" evidence="8">
    <location>
        <begin position="92"/>
        <end position="114"/>
    </location>
</feature>
<evidence type="ECO:0000256" key="6">
    <source>
        <dbReference type="ARBA" id="ARBA00022989"/>
    </source>
</evidence>
<dbReference type="AlphaFoldDB" id="A0A1X9M9R3"/>
<keyword evidence="10" id="KW-1185">Reference proteome</keyword>
<feature type="transmembrane region" description="Helical" evidence="8">
    <location>
        <begin position="382"/>
        <end position="399"/>
    </location>
</feature>
<evidence type="ECO:0000256" key="4">
    <source>
        <dbReference type="ARBA" id="ARBA00022475"/>
    </source>
</evidence>
<feature type="transmembrane region" description="Helical" evidence="8">
    <location>
        <begin position="15"/>
        <end position="35"/>
    </location>
</feature>
<dbReference type="STRING" id="199441.BkAM31D_09960"/>
<keyword evidence="7 8" id="KW-0472">Membrane</keyword>
<keyword evidence="6 8" id="KW-1133">Transmembrane helix</keyword>
<evidence type="ECO:0000256" key="2">
    <source>
        <dbReference type="ARBA" id="ARBA00010199"/>
    </source>
</evidence>
<dbReference type="InterPro" id="IPR002528">
    <property type="entry name" value="MATE_fam"/>
</dbReference>
<dbReference type="Proteomes" id="UP000193006">
    <property type="component" value="Chromosome"/>
</dbReference>
<feature type="transmembrane region" description="Helical" evidence="8">
    <location>
        <begin position="354"/>
        <end position="375"/>
    </location>
</feature>
<dbReference type="InterPro" id="IPR048279">
    <property type="entry name" value="MdtK-like"/>
</dbReference>
<keyword evidence="5 8" id="KW-0812">Transmembrane</keyword>
<reference evidence="9 10" key="1">
    <citation type="submission" date="2017-04" db="EMBL/GenBank/DDBJ databases">
        <title>Bacillus krulwichiae AM31D Genome sequencing and assembly.</title>
        <authorList>
            <person name="Krulwich T.A."/>
            <person name="Anastor L."/>
            <person name="Ehrlich R."/>
            <person name="Ehrlich G.D."/>
            <person name="Janto B."/>
        </authorList>
    </citation>
    <scope>NUCLEOTIDE SEQUENCE [LARGE SCALE GENOMIC DNA]</scope>
    <source>
        <strain evidence="9 10">AM31D</strain>
    </source>
</reference>
<feature type="transmembrane region" description="Helical" evidence="8">
    <location>
        <begin position="411"/>
        <end position="431"/>
    </location>
</feature>
<dbReference type="Pfam" id="PF01554">
    <property type="entry name" value="MatE"/>
    <property type="match status" value="2"/>
</dbReference>
<dbReference type="NCBIfam" id="TIGR00797">
    <property type="entry name" value="matE"/>
    <property type="match status" value="1"/>
</dbReference>
<evidence type="ECO:0000256" key="8">
    <source>
        <dbReference type="SAM" id="Phobius"/>
    </source>
</evidence>
<sequence>MARHDFTTGSVSKQLFHFSGPIILANLLQVSYQFIDSLWVGNLLGASALGAVTISTTVVVTVLAFIIGINNATLTILSQQKGKENEEGLKNYLNAFVVLLFALSIFIGSLGLVFSKSILVWLNTPAEMLDQATVYLQINFLGILFLVGYNFIGTVLRAVGDSKTPMKFVLIAALLNTVLDPLFISVFQWGIKGAAYATVVSQGVAFLLGIGYTLRHRIVPFTRPKWPLKEEVLLIVKLGIPSGLQMTVIFAGITAIMTVVNSFGGAVVAGFGAAQRIDSLITLPALALGTAVNSMAGQNIGANRWDRVRDIAVFGAVYNFCIMIVVAVIIFLFAEPFIRLFIQEEQALAFGTDYLKIIAFFYPFIGLNFILNGIVRGSGAMYQVLVLNIISFWVLRYPLTYICSNLFGENGIAIGMGIGFIISSLFAFAYYRWGNGGRKSCLLRMDKVDTRKYTLLLY</sequence>
<dbReference type="EMBL" id="CP020814">
    <property type="protein sequence ID" value="ARK30155.1"/>
    <property type="molecule type" value="Genomic_DNA"/>
</dbReference>
<feature type="transmembrane region" description="Helical" evidence="8">
    <location>
        <begin position="168"/>
        <end position="187"/>
    </location>
</feature>
<comment type="similarity">
    <text evidence="2">Belongs to the multi antimicrobial extrusion (MATE) (TC 2.A.66.1) family.</text>
</comment>
<protein>
    <submittedName>
        <fullName evidence="9">Multidrug export protein MepA</fullName>
    </submittedName>
</protein>
<accession>A0A1X9M9R3</accession>
<feature type="transmembrane region" description="Helical" evidence="8">
    <location>
        <begin position="47"/>
        <end position="71"/>
    </location>
</feature>
<organism evidence="9 10">
    <name type="scientific">Halalkalibacter krulwichiae</name>
    <dbReference type="NCBI Taxonomy" id="199441"/>
    <lineage>
        <taxon>Bacteria</taxon>
        <taxon>Bacillati</taxon>
        <taxon>Bacillota</taxon>
        <taxon>Bacilli</taxon>
        <taxon>Bacillales</taxon>
        <taxon>Bacillaceae</taxon>
        <taxon>Halalkalibacter</taxon>
    </lineage>
</organism>
<dbReference type="GO" id="GO:0015297">
    <property type="term" value="F:antiporter activity"/>
    <property type="evidence" value="ECO:0007669"/>
    <property type="project" value="InterPro"/>
</dbReference>
<feature type="transmembrane region" description="Helical" evidence="8">
    <location>
        <begin position="134"/>
        <end position="156"/>
    </location>
</feature>
<evidence type="ECO:0000256" key="3">
    <source>
        <dbReference type="ARBA" id="ARBA00022448"/>
    </source>
</evidence>
<evidence type="ECO:0000313" key="9">
    <source>
        <dbReference type="EMBL" id="ARK30155.1"/>
    </source>
</evidence>
<evidence type="ECO:0000313" key="10">
    <source>
        <dbReference type="Proteomes" id="UP000193006"/>
    </source>
</evidence>
<dbReference type="CDD" id="cd13138">
    <property type="entry name" value="MATE_yoeA_like"/>
    <property type="match status" value="1"/>
</dbReference>
<feature type="transmembrane region" description="Helical" evidence="8">
    <location>
        <begin position="312"/>
        <end position="334"/>
    </location>
</feature>
<dbReference type="PIRSF" id="PIRSF006603">
    <property type="entry name" value="DinF"/>
    <property type="match status" value="1"/>
</dbReference>
<dbReference type="GO" id="GO:0042910">
    <property type="term" value="F:xenobiotic transmembrane transporter activity"/>
    <property type="evidence" value="ECO:0007669"/>
    <property type="project" value="InterPro"/>
</dbReference>
<keyword evidence="3" id="KW-0813">Transport</keyword>
<dbReference type="PANTHER" id="PTHR43549:SF3">
    <property type="entry name" value="MULTIDRUG RESISTANCE PROTEIN YPNP-RELATED"/>
    <property type="match status" value="1"/>
</dbReference>